<reference evidence="12" key="2">
    <citation type="submission" date="2018-07" db="EMBL/GenBank/DDBJ databases">
        <authorList>
            <person name="Quirk P.G."/>
            <person name="Krulwich T.A."/>
        </authorList>
    </citation>
    <scope>NUCLEOTIDE SEQUENCE</scope>
</reference>
<protein>
    <recommendedName>
        <fullName evidence="7">Sodium/nucleoside cotransporter</fullName>
    </recommendedName>
</protein>
<feature type="transmembrane region" description="Helical" evidence="7">
    <location>
        <begin position="506"/>
        <end position="528"/>
    </location>
</feature>
<dbReference type="EMBL" id="UFQS01000005">
    <property type="protein sequence ID" value="SSW96907.1"/>
    <property type="molecule type" value="Genomic_DNA"/>
</dbReference>
<keyword evidence="7" id="KW-0813">Transport</keyword>
<dbReference type="AlphaFoldDB" id="A0A336LH21"/>
<dbReference type="GO" id="GO:0005886">
    <property type="term" value="C:plasma membrane"/>
    <property type="evidence" value="ECO:0007669"/>
    <property type="project" value="UniProtKB-SubCell"/>
</dbReference>
<feature type="transmembrane region" description="Helical" evidence="7">
    <location>
        <begin position="246"/>
        <end position="268"/>
    </location>
</feature>
<evidence type="ECO:0000256" key="4">
    <source>
        <dbReference type="ARBA" id="ARBA00022692"/>
    </source>
</evidence>
<feature type="transmembrane region" description="Helical" evidence="7">
    <location>
        <begin position="289"/>
        <end position="311"/>
    </location>
</feature>
<dbReference type="Pfam" id="PF07662">
    <property type="entry name" value="Nucleos_tra2_C"/>
    <property type="match status" value="1"/>
</dbReference>
<proteinExistence type="inferred from homology"/>
<dbReference type="OMA" id="IVWHTVI"/>
<dbReference type="InterPro" id="IPR008276">
    <property type="entry name" value="C_nuclsd_transpt"/>
</dbReference>
<feature type="transmembrane region" description="Helical" evidence="7">
    <location>
        <begin position="371"/>
        <end position="399"/>
    </location>
</feature>
<keyword evidence="5 7" id="KW-1133">Transmembrane helix</keyword>
<keyword evidence="6 7" id="KW-0472">Membrane</keyword>
<dbReference type="PANTHER" id="PTHR10590:SF4">
    <property type="entry name" value="SOLUTE CARRIER FAMILY 28 MEMBER 3"/>
    <property type="match status" value="1"/>
</dbReference>
<organism evidence="12">
    <name type="scientific">Culicoides sonorensis</name>
    <name type="common">Biting midge</name>
    <dbReference type="NCBI Taxonomy" id="179676"/>
    <lineage>
        <taxon>Eukaryota</taxon>
        <taxon>Metazoa</taxon>
        <taxon>Ecdysozoa</taxon>
        <taxon>Arthropoda</taxon>
        <taxon>Hexapoda</taxon>
        <taxon>Insecta</taxon>
        <taxon>Pterygota</taxon>
        <taxon>Neoptera</taxon>
        <taxon>Endopterygota</taxon>
        <taxon>Diptera</taxon>
        <taxon>Nematocera</taxon>
        <taxon>Chironomoidea</taxon>
        <taxon>Ceratopogonidae</taxon>
        <taxon>Ceratopogoninae</taxon>
        <taxon>Culicoides</taxon>
        <taxon>Monoculicoides</taxon>
    </lineage>
</organism>
<dbReference type="InterPro" id="IPR011642">
    <property type="entry name" value="Gate_dom"/>
</dbReference>
<gene>
    <name evidence="12" type="primary">CSON012520</name>
</gene>
<evidence type="ECO:0000313" key="12">
    <source>
        <dbReference type="EMBL" id="SSX17294.1"/>
    </source>
</evidence>
<dbReference type="InterPro" id="IPR002668">
    <property type="entry name" value="CNT_N_dom"/>
</dbReference>
<evidence type="ECO:0000256" key="1">
    <source>
        <dbReference type="ARBA" id="ARBA00004651"/>
    </source>
</evidence>
<comment type="subcellular location">
    <subcellularLocation>
        <location evidence="1">Cell membrane</location>
        <topology evidence="1">Multi-pass membrane protein</topology>
    </subcellularLocation>
</comment>
<feature type="transmembrane region" description="Helical" evidence="7">
    <location>
        <begin position="128"/>
        <end position="146"/>
    </location>
</feature>
<comment type="similarity">
    <text evidence="2 7">Belongs to the concentrative nucleoside transporter (CNT) (TC 2.A.41) family.</text>
</comment>
<sequence length="549" mass="59627">MNGEENSAFEMEETSKSASTLPLANSIEEIDSSSNKFVSQINSVIKKNKRIIKIAINTLLIILVLVYYSLTYYYVLKPTIGKSIYNTIKRSVANNGKRVALWAHLTFVFALLVIVVVFLAIEIREVSRLQSLVGIFSLIIFGFLLSNKMSKVNWRVVAAGILVQMVLGLLLIKWPAGRSAFQCFGNKVATFLGYANSGSEFVYGKFLVENGVFAFTVLPVIFFFSFMVSILYYLGAMQWFVLTVGWVLQTILGTTVCESVNAAADMFLGQSESILTIKPYLKDLTRSEYHAIMVAGFSTVSGSVMAAYITFGANPAHLVTASVMAAPASLTFAKLFYPETEVSKTSSSNIQLAKSEDASLLDAATKGASDAIMLVLGITANLVAFISFMAFINGILGYLSGLLGYEPLTLEYIFGKVFTPVSWALGIPWEEASLVGELIGLKTIVNEFVAYQKLGEYKKANLISLRSSGIATFALCGFANPSSMGIMIGAMSSLEPSRRSDITAVAFRAFIAGSCVTFMTASIAGLLMTDDMFIEESMLTLGNHTGILI</sequence>
<name>A0A336LH21_CULSO</name>
<evidence type="ECO:0000313" key="11">
    <source>
        <dbReference type="EMBL" id="SSW96907.1"/>
    </source>
</evidence>
<evidence type="ECO:0000259" key="10">
    <source>
        <dbReference type="Pfam" id="PF07670"/>
    </source>
</evidence>
<evidence type="ECO:0000256" key="3">
    <source>
        <dbReference type="ARBA" id="ARBA00022475"/>
    </source>
</evidence>
<dbReference type="GO" id="GO:0005415">
    <property type="term" value="F:nucleoside:sodium symporter activity"/>
    <property type="evidence" value="ECO:0007669"/>
    <property type="project" value="TreeGrafter"/>
</dbReference>
<evidence type="ECO:0000259" key="8">
    <source>
        <dbReference type="Pfam" id="PF01773"/>
    </source>
</evidence>
<evidence type="ECO:0000256" key="7">
    <source>
        <dbReference type="RuleBase" id="RU362018"/>
    </source>
</evidence>
<feature type="domain" description="Concentrative nucleoside transporter C-terminal" evidence="9">
    <location>
        <begin position="317"/>
        <end position="525"/>
    </location>
</feature>
<dbReference type="EMBL" id="UFQT01000005">
    <property type="protein sequence ID" value="SSX17294.1"/>
    <property type="molecule type" value="Genomic_DNA"/>
</dbReference>
<feature type="transmembrane region" description="Helical" evidence="7">
    <location>
        <begin position="152"/>
        <end position="172"/>
    </location>
</feature>
<evidence type="ECO:0000259" key="9">
    <source>
        <dbReference type="Pfam" id="PF07662"/>
    </source>
</evidence>
<feature type="transmembrane region" description="Helical" evidence="7">
    <location>
        <begin position="54"/>
        <end position="75"/>
    </location>
</feature>
<feature type="transmembrane region" description="Helical" evidence="7">
    <location>
        <begin position="212"/>
        <end position="234"/>
    </location>
</feature>
<evidence type="ECO:0000256" key="5">
    <source>
        <dbReference type="ARBA" id="ARBA00022989"/>
    </source>
</evidence>
<feature type="domain" description="Concentrative nucleoside transporter N-terminal" evidence="8">
    <location>
        <begin position="133"/>
        <end position="205"/>
    </location>
</feature>
<dbReference type="VEuPathDB" id="VectorBase:CSON012520"/>
<dbReference type="Pfam" id="PF07670">
    <property type="entry name" value="Gate"/>
    <property type="match status" value="1"/>
</dbReference>
<reference evidence="11" key="1">
    <citation type="submission" date="2018-04" db="EMBL/GenBank/DDBJ databases">
        <authorList>
            <person name="Go L.Y."/>
            <person name="Mitchell J.A."/>
        </authorList>
    </citation>
    <scope>NUCLEOTIDE SEQUENCE</scope>
    <source>
        <tissue evidence="11">Whole organism</tissue>
    </source>
</reference>
<feature type="transmembrane region" description="Helical" evidence="7">
    <location>
        <begin position="99"/>
        <end position="121"/>
    </location>
</feature>
<evidence type="ECO:0000256" key="2">
    <source>
        <dbReference type="ARBA" id="ARBA00009033"/>
    </source>
</evidence>
<accession>A0A336LH21</accession>
<dbReference type="NCBIfam" id="TIGR00804">
    <property type="entry name" value="nupC"/>
    <property type="match status" value="1"/>
</dbReference>
<evidence type="ECO:0000256" key="6">
    <source>
        <dbReference type="ARBA" id="ARBA00023136"/>
    </source>
</evidence>
<dbReference type="InterPro" id="IPR018270">
    <property type="entry name" value="C_nuclsd_transpt_met_bac"/>
</dbReference>
<keyword evidence="3" id="KW-1003">Cell membrane</keyword>
<keyword evidence="4 7" id="KW-0812">Transmembrane</keyword>
<feature type="transmembrane region" description="Helical" evidence="7">
    <location>
        <begin position="470"/>
        <end position="494"/>
    </location>
</feature>
<dbReference type="Pfam" id="PF01773">
    <property type="entry name" value="Nucleos_tra2_N"/>
    <property type="match status" value="1"/>
</dbReference>
<dbReference type="PANTHER" id="PTHR10590">
    <property type="entry name" value="SODIUM/NUCLEOSIDE COTRANSPORTER"/>
    <property type="match status" value="1"/>
</dbReference>
<dbReference type="InterPro" id="IPR011657">
    <property type="entry name" value="CNT_C_dom"/>
</dbReference>
<feature type="domain" description="Nucleoside transporter/FeoB GTPase Gate" evidence="10">
    <location>
        <begin position="215"/>
        <end position="313"/>
    </location>
</feature>